<gene>
    <name evidence="4" type="ORF">QQ008_25605</name>
</gene>
<feature type="compositionally biased region" description="Low complexity" evidence="1">
    <location>
        <begin position="24"/>
        <end position="34"/>
    </location>
</feature>
<reference evidence="4" key="1">
    <citation type="submission" date="2023-06" db="EMBL/GenBank/DDBJ databases">
        <title>Genomic of Parafulvivirga corallium.</title>
        <authorList>
            <person name="Wang G."/>
        </authorList>
    </citation>
    <scope>NUCLEOTIDE SEQUENCE</scope>
    <source>
        <strain evidence="4">BMA10</strain>
    </source>
</reference>
<accession>A0ABT8KVI6</accession>
<feature type="region of interest" description="Disordered" evidence="1">
    <location>
        <begin position="24"/>
        <end position="49"/>
    </location>
</feature>
<dbReference type="Proteomes" id="UP001172082">
    <property type="component" value="Unassembled WGS sequence"/>
</dbReference>
<evidence type="ECO:0000256" key="2">
    <source>
        <dbReference type="SAM" id="SignalP"/>
    </source>
</evidence>
<evidence type="ECO:0000313" key="4">
    <source>
        <dbReference type="EMBL" id="MDN5204792.1"/>
    </source>
</evidence>
<proteinExistence type="predicted"/>
<protein>
    <submittedName>
        <fullName evidence="4">DUF3347 domain-containing protein</fullName>
    </submittedName>
</protein>
<dbReference type="Pfam" id="PF11827">
    <property type="entry name" value="DUF3347"/>
    <property type="match status" value="1"/>
</dbReference>
<keyword evidence="5" id="KW-1185">Reference proteome</keyword>
<dbReference type="RefSeq" id="WP_346754816.1">
    <property type="nucleotide sequence ID" value="NZ_JAUJEA010000013.1"/>
</dbReference>
<comment type="caution">
    <text evidence="4">The sequence shown here is derived from an EMBL/GenBank/DDBJ whole genome shotgun (WGS) entry which is preliminary data.</text>
</comment>
<feature type="signal peptide" evidence="2">
    <location>
        <begin position="1"/>
        <end position="20"/>
    </location>
</feature>
<dbReference type="PROSITE" id="PS51257">
    <property type="entry name" value="PROKAR_LIPOPROTEIN"/>
    <property type="match status" value="1"/>
</dbReference>
<name>A0ABT8KVI6_9BACT</name>
<evidence type="ECO:0000256" key="1">
    <source>
        <dbReference type="SAM" id="MobiDB-lite"/>
    </source>
</evidence>
<dbReference type="EMBL" id="JAUJEA010000013">
    <property type="protein sequence ID" value="MDN5204792.1"/>
    <property type="molecule type" value="Genomic_DNA"/>
</dbReference>
<feature type="domain" description="DUF3347" evidence="3">
    <location>
        <begin position="56"/>
        <end position="134"/>
    </location>
</feature>
<feature type="chain" id="PRO_5045172992" evidence="2">
    <location>
        <begin position="21"/>
        <end position="183"/>
    </location>
</feature>
<sequence length="183" mass="20293">MKNRSLAFLACILMITLSIASCNSSTRSNETNNEQVADQATNDQENGTNVQQTKGILSTYFELKDALVATDAASAKKAAESLYTQLEGESHEVSETIAAKARAIADNDDIEAQRTYFFDLSEQMYAFVKASGDHEETIYKQYCPMAFNNQGAFWLSNRELVENPYFGDRMLHCGSVQETIAGK</sequence>
<evidence type="ECO:0000259" key="3">
    <source>
        <dbReference type="Pfam" id="PF11827"/>
    </source>
</evidence>
<feature type="compositionally biased region" description="Polar residues" evidence="1">
    <location>
        <begin position="35"/>
        <end position="49"/>
    </location>
</feature>
<keyword evidence="2" id="KW-0732">Signal</keyword>
<evidence type="ECO:0000313" key="5">
    <source>
        <dbReference type="Proteomes" id="UP001172082"/>
    </source>
</evidence>
<dbReference type="InterPro" id="IPR021782">
    <property type="entry name" value="DUF3347"/>
</dbReference>
<organism evidence="4 5">
    <name type="scientific">Splendidivirga corallicola</name>
    <dbReference type="NCBI Taxonomy" id="3051826"/>
    <lineage>
        <taxon>Bacteria</taxon>
        <taxon>Pseudomonadati</taxon>
        <taxon>Bacteroidota</taxon>
        <taxon>Cytophagia</taxon>
        <taxon>Cytophagales</taxon>
        <taxon>Splendidivirgaceae</taxon>
        <taxon>Splendidivirga</taxon>
    </lineage>
</organism>